<keyword evidence="2" id="KW-1185">Reference proteome</keyword>
<evidence type="ECO:0000313" key="1">
    <source>
        <dbReference type="EMBL" id="RKF65381.1"/>
    </source>
</evidence>
<protein>
    <submittedName>
        <fullName evidence="1">Uncharacterized protein</fullName>
    </submittedName>
</protein>
<name>A0A420I6T1_9PEZI</name>
<accession>A0A420I6T1</accession>
<dbReference type="EMBL" id="MCFK01000915">
    <property type="protein sequence ID" value="RKF65381.1"/>
    <property type="molecule type" value="Genomic_DNA"/>
</dbReference>
<comment type="caution">
    <text evidence="1">The sequence shown here is derived from an EMBL/GenBank/DDBJ whole genome shotgun (WGS) entry which is preliminary data.</text>
</comment>
<organism evidence="1 2">
    <name type="scientific">Erysiphe neolycopersici</name>
    <dbReference type="NCBI Taxonomy" id="212602"/>
    <lineage>
        <taxon>Eukaryota</taxon>
        <taxon>Fungi</taxon>
        <taxon>Dikarya</taxon>
        <taxon>Ascomycota</taxon>
        <taxon>Pezizomycotina</taxon>
        <taxon>Leotiomycetes</taxon>
        <taxon>Erysiphales</taxon>
        <taxon>Erysiphaceae</taxon>
        <taxon>Erysiphe</taxon>
    </lineage>
</organism>
<evidence type="ECO:0000313" key="2">
    <source>
        <dbReference type="Proteomes" id="UP000286134"/>
    </source>
</evidence>
<dbReference type="Proteomes" id="UP000286134">
    <property type="component" value="Unassembled WGS sequence"/>
</dbReference>
<reference evidence="1 2" key="1">
    <citation type="journal article" date="2018" name="BMC Genomics">
        <title>Comparative genome analyses reveal sequence features reflecting distinct modes of host-adaptation between dicot and monocot powdery mildew.</title>
        <authorList>
            <person name="Wu Y."/>
            <person name="Ma X."/>
            <person name="Pan Z."/>
            <person name="Kale S.D."/>
            <person name="Song Y."/>
            <person name="King H."/>
            <person name="Zhang Q."/>
            <person name="Presley C."/>
            <person name="Deng X."/>
            <person name="Wei C.I."/>
            <person name="Xiao S."/>
        </authorList>
    </citation>
    <scope>NUCLEOTIDE SEQUENCE [LARGE SCALE GENOMIC DNA]</scope>
    <source>
        <strain evidence="1">UMSG2</strain>
    </source>
</reference>
<gene>
    <name evidence="1" type="ORF">OnM2_009021</name>
</gene>
<dbReference type="AlphaFoldDB" id="A0A420I6T1"/>
<sequence>MPSFLIPFQYLVRGIRMRPIKLAYKVVSGLIKKIDIRSLFGTWATEWFRSTEAIIFKINFGSKTLIKNNI</sequence>
<proteinExistence type="predicted"/>